<keyword evidence="3" id="KW-0813">Transport</keyword>
<evidence type="ECO:0000256" key="11">
    <source>
        <dbReference type="ARBA" id="ARBA00023201"/>
    </source>
</evidence>
<keyword evidence="5 14" id="KW-0812">Transmembrane</keyword>
<evidence type="ECO:0000256" key="14">
    <source>
        <dbReference type="SAM" id="Phobius"/>
    </source>
</evidence>
<evidence type="ECO:0000256" key="1">
    <source>
        <dbReference type="ARBA" id="ARBA00004651"/>
    </source>
</evidence>
<feature type="transmembrane region" description="Helical" evidence="14">
    <location>
        <begin position="265"/>
        <end position="289"/>
    </location>
</feature>
<dbReference type="Pfam" id="PF00474">
    <property type="entry name" value="SSF"/>
    <property type="match status" value="1"/>
</dbReference>
<feature type="transmembrane region" description="Helical" evidence="14">
    <location>
        <begin position="309"/>
        <end position="338"/>
    </location>
</feature>
<feature type="transmembrane region" description="Helical" evidence="14">
    <location>
        <begin position="358"/>
        <end position="376"/>
    </location>
</feature>
<reference evidence="16" key="1">
    <citation type="journal article" date="2019" name="Int. J. Syst. Evol. Microbiol.">
        <title>The Global Catalogue of Microorganisms (GCM) 10K type strain sequencing project: providing services to taxonomists for standard genome sequencing and annotation.</title>
        <authorList>
            <consortium name="The Broad Institute Genomics Platform"/>
            <consortium name="The Broad Institute Genome Sequencing Center for Infectious Disease"/>
            <person name="Wu L."/>
            <person name="Ma J."/>
        </authorList>
    </citation>
    <scope>NUCLEOTIDE SEQUENCE [LARGE SCALE GENOMIC DNA]</scope>
    <source>
        <strain evidence="16">KCTC 52368</strain>
    </source>
</reference>
<dbReference type="InterPro" id="IPR050277">
    <property type="entry name" value="Sodium:Solute_Symporter"/>
</dbReference>
<dbReference type="PROSITE" id="PS50283">
    <property type="entry name" value="NA_SOLUT_SYMP_3"/>
    <property type="match status" value="1"/>
</dbReference>
<feature type="transmembrane region" description="Helical" evidence="14">
    <location>
        <begin position="432"/>
        <end position="455"/>
    </location>
</feature>
<dbReference type="EMBL" id="JBHULB010000079">
    <property type="protein sequence ID" value="MFD2588510.1"/>
    <property type="molecule type" value="Genomic_DNA"/>
</dbReference>
<evidence type="ECO:0000256" key="4">
    <source>
        <dbReference type="ARBA" id="ARBA00022475"/>
    </source>
</evidence>
<feature type="transmembrane region" description="Helical" evidence="14">
    <location>
        <begin position="407"/>
        <end position="426"/>
    </location>
</feature>
<dbReference type="PANTHER" id="PTHR48086">
    <property type="entry name" value="SODIUM/PROLINE SYMPORTER-RELATED"/>
    <property type="match status" value="1"/>
</dbReference>
<keyword evidence="11" id="KW-0739">Sodium transport</keyword>
<dbReference type="InterPro" id="IPR001734">
    <property type="entry name" value="Na/solute_symporter"/>
</dbReference>
<evidence type="ECO:0000256" key="7">
    <source>
        <dbReference type="ARBA" id="ARBA00022989"/>
    </source>
</evidence>
<comment type="catalytic activity">
    <reaction evidence="12">
        <text>L-proline(in) + Na(+)(in) = L-proline(out) + Na(+)(out)</text>
        <dbReference type="Rhea" id="RHEA:28967"/>
        <dbReference type="ChEBI" id="CHEBI:29101"/>
        <dbReference type="ChEBI" id="CHEBI:60039"/>
    </reaction>
</comment>
<proteinExistence type="inferred from homology"/>
<keyword evidence="6" id="KW-0769">Symport</keyword>
<gene>
    <name evidence="15" type="ORF">ACFSQJ_16360</name>
</gene>
<feature type="transmembrane region" description="Helical" evidence="14">
    <location>
        <begin position="154"/>
        <end position="172"/>
    </location>
</feature>
<dbReference type="RefSeq" id="WP_377768039.1">
    <property type="nucleotide sequence ID" value="NZ_JBHULB010000079.1"/>
</dbReference>
<evidence type="ECO:0000313" key="15">
    <source>
        <dbReference type="EMBL" id="MFD2588510.1"/>
    </source>
</evidence>
<feature type="transmembrane region" description="Helical" evidence="14">
    <location>
        <begin position="34"/>
        <end position="58"/>
    </location>
</feature>
<comment type="caution">
    <text evidence="15">The sequence shown here is derived from an EMBL/GenBank/DDBJ whole genome shotgun (WGS) entry which is preliminary data.</text>
</comment>
<dbReference type="InterPro" id="IPR038377">
    <property type="entry name" value="Na/Glc_symporter_sf"/>
</dbReference>
<keyword evidence="16" id="KW-1185">Reference proteome</keyword>
<feature type="transmembrane region" description="Helical" evidence="14">
    <location>
        <begin position="120"/>
        <end position="142"/>
    </location>
</feature>
<dbReference type="Gene3D" id="1.20.1730.10">
    <property type="entry name" value="Sodium/glucose cotransporter"/>
    <property type="match status" value="1"/>
</dbReference>
<keyword evidence="4" id="KW-1003">Cell membrane</keyword>
<feature type="transmembrane region" description="Helical" evidence="14">
    <location>
        <begin position="70"/>
        <end position="90"/>
    </location>
</feature>
<accession>A0ABW5N186</accession>
<evidence type="ECO:0000256" key="8">
    <source>
        <dbReference type="ARBA" id="ARBA00023053"/>
    </source>
</evidence>
<dbReference type="PANTHER" id="PTHR48086:SF3">
    <property type="entry name" value="SODIUM_PROLINE SYMPORTER"/>
    <property type="match status" value="1"/>
</dbReference>
<evidence type="ECO:0000256" key="2">
    <source>
        <dbReference type="ARBA" id="ARBA00006434"/>
    </source>
</evidence>
<keyword evidence="8" id="KW-0915">Sodium</keyword>
<sequence length="463" mass="51227">MNSSQLVILIFGVLYFSFILFTRKKGNFEEYSVAGRGLGFFLIFSSLCASFIGPGWSMGLVREGFSTGMFLAYLLPFCGLGLILVGIILVPRIRNKFNDIYSIGDLVGGTKSHNHKFVRLATGIFSLLFFGSITVAMSYAGGELINNVFGFPKIWAIVIVTTIVISYSYFGGIRATIQTDAIQFIHFIILIPILAILIVSDEQFVWKDYVEITSVNTISEFNTHPVIGIFGFGLLWLLSSTGLDSGGLGRFLASKNNTVARNATIASGIFMAAWLVLMVFIGSTGYYLYPELGNNDQVLLHIASEHFPGVLYGIFIIAMIGVVMSSQDTVLNAGSILFSEDIMGTMKQMTERQKLKAAKLYTILMGIICIIVASYLSSILEAIMIITEFYIPVMIPVIVFSIIKKNFHWQAALISMLVGFISYIIWKQFLSFLLPELVAALALSTLSYLVSDYILAKKLRFNN</sequence>
<protein>
    <submittedName>
        <fullName evidence="15">Sodium:solute symporter</fullName>
    </submittedName>
</protein>
<evidence type="ECO:0000256" key="9">
    <source>
        <dbReference type="ARBA" id="ARBA00023065"/>
    </source>
</evidence>
<dbReference type="CDD" id="cd10322">
    <property type="entry name" value="SLC5sbd"/>
    <property type="match status" value="1"/>
</dbReference>
<name>A0ABW5N186_9FLAO</name>
<evidence type="ECO:0000256" key="10">
    <source>
        <dbReference type="ARBA" id="ARBA00023136"/>
    </source>
</evidence>
<feature type="transmembrane region" description="Helical" evidence="14">
    <location>
        <begin position="184"/>
        <end position="206"/>
    </location>
</feature>
<evidence type="ECO:0000256" key="13">
    <source>
        <dbReference type="RuleBase" id="RU362091"/>
    </source>
</evidence>
<comment type="subcellular location">
    <subcellularLocation>
        <location evidence="1">Cell membrane</location>
        <topology evidence="1">Multi-pass membrane protein</topology>
    </subcellularLocation>
</comment>
<dbReference type="Proteomes" id="UP001597526">
    <property type="component" value="Unassembled WGS sequence"/>
</dbReference>
<feature type="transmembrane region" description="Helical" evidence="14">
    <location>
        <begin position="6"/>
        <end position="22"/>
    </location>
</feature>
<organism evidence="15 16">
    <name type="scientific">Croceitalea marina</name>
    <dbReference type="NCBI Taxonomy" id="1775166"/>
    <lineage>
        <taxon>Bacteria</taxon>
        <taxon>Pseudomonadati</taxon>
        <taxon>Bacteroidota</taxon>
        <taxon>Flavobacteriia</taxon>
        <taxon>Flavobacteriales</taxon>
        <taxon>Flavobacteriaceae</taxon>
        <taxon>Croceitalea</taxon>
    </lineage>
</organism>
<evidence type="ECO:0000313" key="16">
    <source>
        <dbReference type="Proteomes" id="UP001597526"/>
    </source>
</evidence>
<evidence type="ECO:0000256" key="3">
    <source>
        <dbReference type="ARBA" id="ARBA00022448"/>
    </source>
</evidence>
<comment type="similarity">
    <text evidence="2 13">Belongs to the sodium:solute symporter (SSF) (TC 2.A.21) family.</text>
</comment>
<keyword evidence="7 14" id="KW-1133">Transmembrane helix</keyword>
<feature type="transmembrane region" description="Helical" evidence="14">
    <location>
        <begin position="226"/>
        <end position="253"/>
    </location>
</feature>
<keyword evidence="10 14" id="KW-0472">Membrane</keyword>
<evidence type="ECO:0000256" key="6">
    <source>
        <dbReference type="ARBA" id="ARBA00022847"/>
    </source>
</evidence>
<evidence type="ECO:0000256" key="12">
    <source>
        <dbReference type="ARBA" id="ARBA00033708"/>
    </source>
</evidence>
<evidence type="ECO:0000256" key="5">
    <source>
        <dbReference type="ARBA" id="ARBA00022692"/>
    </source>
</evidence>
<keyword evidence="9" id="KW-0406">Ion transport</keyword>
<feature type="transmembrane region" description="Helical" evidence="14">
    <location>
        <begin position="382"/>
        <end position="400"/>
    </location>
</feature>